<name>J3LX82_ORYBR</name>
<evidence type="ECO:0000313" key="1">
    <source>
        <dbReference type="EnsemblPlants" id="OB04G17570.1"/>
    </source>
</evidence>
<evidence type="ECO:0000313" key="2">
    <source>
        <dbReference type="Proteomes" id="UP000006038"/>
    </source>
</evidence>
<reference evidence="1" key="1">
    <citation type="journal article" date="2013" name="Nat. Commun.">
        <title>Whole-genome sequencing of Oryza brachyantha reveals mechanisms underlying Oryza genome evolution.</title>
        <authorList>
            <person name="Chen J."/>
            <person name="Huang Q."/>
            <person name="Gao D."/>
            <person name="Wang J."/>
            <person name="Lang Y."/>
            <person name="Liu T."/>
            <person name="Li B."/>
            <person name="Bai Z."/>
            <person name="Luis Goicoechea J."/>
            <person name="Liang C."/>
            <person name="Chen C."/>
            <person name="Zhang W."/>
            <person name="Sun S."/>
            <person name="Liao Y."/>
            <person name="Zhang X."/>
            <person name="Yang L."/>
            <person name="Song C."/>
            <person name="Wang M."/>
            <person name="Shi J."/>
            <person name="Liu G."/>
            <person name="Liu J."/>
            <person name="Zhou H."/>
            <person name="Zhou W."/>
            <person name="Yu Q."/>
            <person name="An N."/>
            <person name="Chen Y."/>
            <person name="Cai Q."/>
            <person name="Wang B."/>
            <person name="Liu B."/>
            <person name="Min J."/>
            <person name="Huang Y."/>
            <person name="Wu H."/>
            <person name="Li Z."/>
            <person name="Zhang Y."/>
            <person name="Yin Y."/>
            <person name="Song W."/>
            <person name="Jiang J."/>
            <person name="Jackson S.A."/>
            <person name="Wing R.A."/>
            <person name="Wang J."/>
            <person name="Chen M."/>
        </authorList>
    </citation>
    <scope>NUCLEOTIDE SEQUENCE [LARGE SCALE GENOMIC DNA]</scope>
    <source>
        <strain evidence="1">cv. IRGC 101232</strain>
    </source>
</reference>
<organism evidence="1">
    <name type="scientific">Oryza brachyantha</name>
    <name type="common">malo sina</name>
    <dbReference type="NCBI Taxonomy" id="4533"/>
    <lineage>
        <taxon>Eukaryota</taxon>
        <taxon>Viridiplantae</taxon>
        <taxon>Streptophyta</taxon>
        <taxon>Embryophyta</taxon>
        <taxon>Tracheophyta</taxon>
        <taxon>Spermatophyta</taxon>
        <taxon>Magnoliopsida</taxon>
        <taxon>Liliopsida</taxon>
        <taxon>Poales</taxon>
        <taxon>Poaceae</taxon>
        <taxon>BOP clade</taxon>
        <taxon>Oryzoideae</taxon>
        <taxon>Oryzeae</taxon>
        <taxon>Oryzinae</taxon>
        <taxon>Oryza</taxon>
    </lineage>
</organism>
<dbReference type="Gramene" id="OB04G17570.1">
    <property type="protein sequence ID" value="OB04G17570.1"/>
    <property type="gene ID" value="OB04G17570"/>
</dbReference>
<dbReference type="AlphaFoldDB" id="J3LX82"/>
<dbReference type="HOGENOM" id="CLU_2281782_0_0_1"/>
<proteinExistence type="predicted"/>
<protein>
    <submittedName>
        <fullName evidence="1">Uncharacterized protein</fullName>
    </submittedName>
</protein>
<keyword evidence="2" id="KW-1185">Reference proteome</keyword>
<dbReference type="EnsemblPlants" id="OB04G17570.1">
    <property type="protein sequence ID" value="OB04G17570.1"/>
    <property type="gene ID" value="OB04G17570"/>
</dbReference>
<accession>J3LX82</accession>
<dbReference type="Proteomes" id="UP000006038">
    <property type="component" value="Chromosome 4"/>
</dbReference>
<reference evidence="1" key="2">
    <citation type="submission" date="2013-04" db="UniProtKB">
        <authorList>
            <consortium name="EnsemblPlants"/>
        </authorList>
    </citation>
    <scope>IDENTIFICATION</scope>
</reference>
<sequence length="102" mass="10674">MVVVVAQIAVASAGLGMLAGVAMANRPPVPVSDLFMRQLVSYKQVAKMFSSPGRIVRINSGGASLNSAEIIIVAAESEADLQPTNQPNHIIKSIDTSMRAPT</sequence>